<evidence type="ECO:0000256" key="1">
    <source>
        <dbReference type="SAM" id="Phobius"/>
    </source>
</evidence>
<evidence type="ECO:0000313" key="3">
    <source>
        <dbReference type="Proteomes" id="UP000315673"/>
    </source>
</evidence>
<reference evidence="2 3" key="1">
    <citation type="submission" date="2019-07" db="EMBL/GenBank/DDBJ databases">
        <title>Full genome sequence of Sphingomonas sp. 4R-6-7(HKS19).</title>
        <authorList>
            <person name="Im W.-T."/>
        </authorList>
    </citation>
    <scope>NUCLEOTIDE SEQUENCE [LARGE SCALE GENOMIC DNA]</scope>
    <source>
        <strain evidence="2 3">HKS19</strain>
    </source>
</reference>
<evidence type="ECO:0000313" key="2">
    <source>
        <dbReference type="EMBL" id="QDZ06250.1"/>
    </source>
</evidence>
<organism evidence="2 3">
    <name type="scientific">Sphingomonas panacisoli</name>
    <dbReference type="NCBI Taxonomy" id="1813879"/>
    <lineage>
        <taxon>Bacteria</taxon>
        <taxon>Pseudomonadati</taxon>
        <taxon>Pseudomonadota</taxon>
        <taxon>Alphaproteobacteria</taxon>
        <taxon>Sphingomonadales</taxon>
        <taxon>Sphingomonadaceae</taxon>
        <taxon>Sphingomonas</taxon>
    </lineage>
</organism>
<gene>
    <name evidence="2" type="ORF">FPZ24_01135</name>
</gene>
<sequence length="116" mass="13266">MSVLARYNPLRAFGDLRRFLASRGKHEIIFLFASFFICGLIVAGFAISSNVEKPYVPPTIIYVESWRADRTDAEIIAQQKIDLEKKKIQDAKEAEFEAKKRASFKRLDDQLKSIGL</sequence>
<dbReference type="Proteomes" id="UP000315673">
    <property type="component" value="Chromosome"/>
</dbReference>
<keyword evidence="1" id="KW-0812">Transmembrane</keyword>
<keyword evidence="3" id="KW-1185">Reference proteome</keyword>
<name>A0A5B8LGK6_9SPHN</name>
<dbReference type="KEGG" id="spai:FPZ24_01135"/>
<accession>A0A5B8LGK6</accession>
<dbReference type="OrthoDB" id="7391871at2"/>
<feature type="transmembrane region" description="Helical" evidence="1">
    <location>
        <begin position="28"/>
        <end position="47"/>
    </location>
</feature>
<dbReference type="RefSeq" id="WP_146569334.1">
    <property type="nucleotide sequence ID" value="NZ_CP042306.1"/>
</dbReference>
<dbReference type="EMBL" id="CP042306">
    <property type="protein sequence ID" value="QDZ06250.1"/>
    <property type="molecule type" value="Genomic_DNA"/>
</dbReference>
<protein>
    <submittedName>
        <fullName evidence="2">Uncharacterized protein</fullName>
    </submittedName>
</protein>
<keyword evidence="1" id="KW-0472">Membrane</keyword>
<proteinExistence type="predicted"/>
<dbReference type="AlphaFoldDB" id="A0A5B8LGK6"/>
<keyword evidence="1" id="KW-1133">Transmembrane helix</keyword>